<dbReference type="Proteomes" id="UP000275078">
    <property type="component" value="Unassembled WGS sequence"/>
</dbReference>
<dbReference type="STRING" id="1160509.A0A3N4HXK9"/>
<gene>
    <name evidence="4" type="ORF">BJ508DRAFT_364183</name>
</gene>
<keyword evidence="5" id="KW-1185">Reference proteome</keyword>
<dbReference type="OrthoDB" id="10251809at2759"/>
<evidence type="ECO:0000313" key="5">
    <source>
        <dbReference type="Proteomes" id="UP000275078"/>
    </source>
</evidence>
<feature type="compositionally biased region" description="Polar residues" evidence="3">
    <location>
        <begin position="459"/>
        <end position="468"/>
    </location>
</feature>
<dbReference type="PANTHER" id="PTHR46228:SF2">
    <property type="entry name" value="KELCH REPEAT PROTEIN (AFU_ORTHOLOGUE AFUA_4G14350)"/>
    <property type="match status" value="1"/>
</dbReference>
<feature type="compositionally biased region" description="Basic and acidic residues" evidence="3">
    <location>
        <begin position="478"/>
        <end position="490"/>
    </location>
</feature>
<accession>A0A3N4HXK9</accession>
<proteinExistence type="predicted"/>
<dbReference type="InterPro" id="IPR015915">
    <property type="entry name" value="Kelch-typ_b-propeller"/>
</dbReference>
<dbReference type="EMBL" id="ML119719">
    <property type="protein sequence ID" value="RPA77907.1"/>
    <property type="molecule type" value="Genomic_DNA"/>
</dbReference>
<feature type="region of interest" description="Disordered" evidence="3">
    <location>
        <begin position="416"/>
        <end position="490"/>
    </location>
</feature>
<name>A0A3N4HXK9_ASCIM</name>
<dbReference type="PANTHER" id="PTHR46228">
    <property type="entry name" value="KELCH DOMAIN-CONTAINING PROTEIN"/>
    <property type="match status" value="1"/>
</dbReference>
<reference evidence="4 5" key="1">
    <citation type="journal article" date="2018" name="Nat. Ecol. Evol.">
        <title>Pezizomycetes genomes reveal the molecular basis of ectomycorrhizal truffle lifestyle.</title>
        <authorList>
            <person name="Murat C."/>
            <person name="Payen T."/>
            <person name="Noel B."/>
            <person name="Kuo A."/>
            <person name="Morin E."/>
            <person name="Chen J."/>
            <person name="Kohler A."/>
            <person name="Krizsan K."/>
            <person name="Balestrini R."/>
            <person name="Da Silva C."/>
            <person name="Montanini B."/>
            <person name="Hainaut M."/>
            <person name="Levati E."/>
            <person name="Barry K.W."/>
            <person name="Belfiori B."/>
            <person name="Cichocki N."/>
            <person name="Clum A."/>
            <person name="Dockter R.B."/>
            <person name="Fauchery L."/>
            <person name="Guy J."/>
            <person name="Iotti M."/>
            <person name="Le Tacon F."/>
            <person name="Lindquist E.A."/>
            <person name="Lipzen A."/>
            <person name="Malagnac F."/>
            <person name="Mello A."/>
            <person name="Molinier V."/>
            <person name="Miyauchi S."/>
            <person name="Poulain J."/>
            <person name="Riccioni C."/>
            <person name="Rubini A."/>
            <person name="Sitrit Y."/>
            <person name="Splivallo R."/>
            <person name="Traeger S."/>
            <person name="Wang M."/>
            <person name="Zifcakova L."/>
            <person name="Wipf D."/>
            <person name="Zambonelli A."/>
            <person name="Paolocci F."/>
            <person name="Nowrousian M."/>
            <person name="Ottonello S."/>
            <person name="Baldrian P."/>
            <person name="Spatafora J.W."/>
            <person name="Henrissat B."/>
            <person name="Nagy L.G."/>
            <person name="Aury J.M."/>
            <person name="Wincker P."/>
            <person name="Grigoriev I.V."/>
            <person name="Bonfante P."/>
            <person name="Martin F.M."/>
        </authorList>
    </citation>
    <scope>NUCLEOTIDE SEQUENCE [LARGE SCALE GENOMIC DNA]</scope>
    <source>
        <strain evidence="4 5">RN42</strain>
    </source>
</reference>
<dbReference type="AlphaFoldDB" id="A0A3N4HXK9"/>
<sequence length="490" mass="53272">MAEIARQWCWGREQLSTVHEGKVYVTGGLVTESTTTLSRAEHRFSNPDLLVFDFTTPVPAPGIPPIKKIPLPVTAIPVLSGGAFWSLGKAADKLLLSHGGLSYYRPPSSTNHSHFPPSTRNQPNGRVFEYDVSANSWAMDKARTASGEDMISVQKASAVYGKKAGKGFALGGWMGEQEYEGEDGTLQYSNKGAKKTWFNKLLIFDSKTGTWANDTTTFERTESGTLNVLENVGREGALVFVGGMNAGGPANERPISRVQIYDIAEKRWYDQPTTASNGFFPPNRDSHCSVLASSPDGSSHNIYIFGGLRPGKPPRREESGRYFWVLSIPAFHWSQITITGGDHEGRVGHSCESLGKRGRYMFLFAGDIWKGTNQNCDLSRSGGQLFDLTTGEWGPAFDPEKAYEVSKEIYDSIGGNAKGGAKMVKPRDGFSDPSLERLFQNTSPSTSTQVPNPAPSEPMNLSSGSHSKGLQAGAVAGVEEKRTAREPFGL</sequence>
<evidence type="ECO:0000256" key="1">
    <source>
        <dbReference type="ARBA" id="ARBA00022441"/>
    </source>
</evidence>
<dbReference type="SUPFAM" id="SSF50965">
    <property type="entry name" value="Galactose oxidase, central domain"/>
    <property type="match status" value="1"/>
</dbReference>
<keyword evidence="1" id="KW-0880">Kelch repeat</keyword>
<organism evidence="4 5">
    <name type="scientific">Ascobolus immersus RN42</name>
    <dbReference type="NCBI Taxonomy" id="1160509"/>
    <lineage>
        <taxon>Eukaryota</taxon>
        <taxon>Fungi</taxon>
        <taxon>Dikarya</taxon>
        <taxon>Ascomycota</taxon>
        <taxon>Pezizomycotina</taxon>
        <taxon>Pezizomycetes</taxon>
        <taxon>Pezizales</taxon>
        <taxon>Ascobolaceae</taxon>
        <taxon>Ascobolus</taxon>
    </lineage>
</organism>
<dbReference type="InterPro" id="IPR011043">
    <property type="entry name" value="Gal_Oxase/kelch_b-propeller"/>
</dbReference>
<protein>
    <recommendedName>
        <fullName evidence="6">Galactose oxidase</fullName>
    </recommendedName>
</protein>
<evidence type="ECO:0000256" key="3">
    <source>
        <dbReference type="SAM" id="MobiDB-lite"/>
    </source>
</evidence>
<feature type="compositionally biased region" description="Polar residues" evidence="3">
    <location>
        <begin position="439"/>
        <end position="451"/>
    </location>
</feature>
<evidence type="ECO:0000313" key="4">
    <source>
        <dbReference type="EMBL" id="RPA77907.1"/>
    </source>
</evidence>
<dbReference type="Gene3D" id="2.120.10.80">
    <property type="entry name" value="Kelch-type beta propeller"/>
    <property type="match status" value="1"/>
</dbReference>
<evidence type="ECO:0008006" key="6">
    <source>
        <dbReference type="Google" id="ProtNLM"/>
    </source>
</evidence>
<keyword evidence="2" id="KW-0677">Repeat</keyword>
<dbReference type="SUPFAM" id="SSF117281">
    <property type="entry name" value="Kelch motif"/>
    <property type="match status" value="1"/>
</dbReference>
<evidence type="ECO:0000256" key="2">
    <source>
        <dbReference type="ARBA" id="ARBA00022737"/>
    </source>
</evidence>